<name>A0ABQ6HWE0_9MICO</name>
<dbReference type="EMBL" id="BSUK01000001">
    <property type="protein sequence ID" value="GMA22810.1"/>
    <property type="molecule type" value="Genomic_DNA"/>
</dbReference>
<dbReference type="RefSeq" id="WP_284291969.1">
    <property type="nucleotide sequence ID" value="NZ_BSUK01000001.1"/>
</dbReference>
<proteinExistence type="predicted"/>
<sequence length="52" mass="6176">MSFEALFQAETLHAQQDAERRRAARLAELRAVRVTAWLRARWVRRDRVRLAA</sequence>
<comment type="caution">
    <text evidence="1">The sequence shown here is derived from an EMBL/GenBank/DDBJ whole genome shotgun (WGS) entry which is preliminary data.</text>
</comment>
<accession>A0ABQ6HWE0</accession>
<reference evidence="2" key="1">
    <citation type="journal article" date="2019" name="Int. J. Syst. Evol. Microbiol.">
        <title>The Global Catalogue of Microorganisms (GCM) 10K type strain sequencing project: providing services to taxonomists for standard genome sequencing and annotation.</title>
        <authorList>
            <consortium name="The Broad Institute Genomics Platform"/>
            <consortium name="The Broad Institute Genome Sequencing Center for Infectious Disease"/>
            <person name="Wu L."/>
            <person name="Ma J."/>
        </authorList>
    </citation>
    <scope>NUCLEOTIDE SEQUENCE [LARGE SCALE GENOMIC DNA]</scope>
    <source>
        <strain evidence="2">NBRC 106348</strain>
    </source>
</reference>
<evidence type="ECO:0000313" key="1">
    <source>
        <dbReference type="EMBL" id="GMA22810.1"/>
    </source>
</evidence>
<evidence type="ECO:0000313" key="2">
    <source>
        <dbReference type="Proteomes" id="UP001157091"/>
    </source>
</evidence>
<keyword evidence="2" id="KW-1185">Reference proteome</keyword>
<protein>
    <submittedName>
        <fullName evidence="1">Uncharacterized protein</fullName>
    </submittedName>
</protein>
<organism evidence="1 2">
    <name type="scientific">Luteimicrobium album</name>
    <dbReference type="NCBI Taxonomy" id="1054550"/>
    <lineage>
        <taxon>Bacteria</taxon>
        <taxon>Bacillati</taxon>
        <taxon>Actinomycetota</taxon>
        <taxon>Actinomycetes</taxon>
        <taxon>Micrococcales</taxon>
        <taxon>Luteimicrobium</taxon>
    </lineage>
</organism>
<gene>
    <name evidence="1" type="ORF">GCM10025864_05690</name>
</gene>
<dbReference type="Proteomes" id="UP001157091">
    <property type="component" value="Unassembled WGS sequence"/>
</dbReference>